<feature type="disulfide bond" evidence="10">
    <location>
        <begin position="1155"/>
        <end position="1170"/>
    </location>
</feature>
<evidence type="ECO:0000313" key="18">
    <source>
        <dbReference type="EMBL" id="CAL1293420.1"/>
    </source>
</evidence>
<feature type="region of interest" description="Disordered" evidence="13">
    <location>
        <begin position="222"/>
        <end position="277"/>
    </location>
</feature>
<feature type="domain" description="SEA" evidence="15">
    <location>
        <begin position="102"/>
        <end position="218"/>
    </location>
</feature>
<evidence type="ECO:0000256" key="13">
    <source>
        <dbReference type="SAM" id="MobiDB-lite"/>
    </source>
</evidence>
<feature type="disulfide bond" evidence="10">
    <location>
        <begin position="1067"/>
        <end position="1079"/>
    </location>
</feature>
<evidence type="ECO:0000256" key="14">
    <source>
        <dbReference type="SAM" id="Phobius"/>
    </source>
</evidence>
<feature type="transmembrane region" description="Helical" evidence="14">
    <location>
        <begin position="70"/>
        <end position="94"/>
    </location>
</feature>
<feature type="region of interest" description="Disordered" evidence="13">
    <location>
        <begin position="824"/>
        <end position="845"/>
    </location>
</feature>
<feature type="domain" description="Peptidase S1" evidence="16">
    <location>
        <begin position="1300"/>
        <end position="1540"/>
    </location>
</feature>
<feature type="disulfide bond" evidence="10">
    <location>
        <begin position="1074"/>
        <end position="1092"/>
    </location>
</feature>
<dbReference type="PRINTS" id="PR00261">
    <property type="entry name" value="LDLRECEPTOR"/>
</dbReference>
<dbReference type="FunFam" id="2.40.10.10:FF:000006">
    <property type="entry name" value="Serine proteinase stubble"/>
    <property type="match status" value="1"/>
</dbReference>
<evidence type="ECO:0000256" key="2">
    <source>
        <dbReference type="ARBA" id="ARBA00022670"/>
    </source>
</evidence>
<dbReference type="SMART" id="SM00020">
    <property type="entry name" value="Tryp_SPc"/>
    <property type="match status" value="1"/>
</dbReference>
<organism evidence="18 19">
    <name type="scientific">Larinioides sclopetarius</name>
    <dbReference type="NCBI Taxonomy" id="280406"/>
    <lineage>
        <taxon>Eukaryota</taxon>
        <taxon>Metazoa</taxon>
        <taxon>Ecdysozoa</taxon>
        <taxon>Arthropoda</taxon>
        <taxon>Chelicerata</taxon>
        <taxon>Arachnida</taxon>
        <taxon>Araneae</taxon>
        <taxon>Araneomorphae</taxon>
        <taxon>Entelegynae</taxon>
        <taxon>Araneoidea</taxon>
        <taxon>Araneidae</taxon>
        <taxon>Larinioides</taxon>
    </lineage>
</organism>
<dbReference type="InterPro" id="IPR000082">
    <property type="entry name" value="SEA_dom"/>
</dbReference>
<dbReference type="InterPro" id="IPR036364">
    <property type="entry name" value="SEA_dom_sf"/>
</dbReference>
<feature type="compositionally biased region" description="Polar residues" evidence="13">
    <location>
        <begin position="415"/>
        <end position="449"/>
    </location>
</feature>
<keyword evidence="19" id="KW-1185">Reference proteome</keyword>
<feature type="compositionally biased region" description="Basic and acidic residues" evidence="13">
    <location>
        <begin position="451"/>
        <end position="476"/>
    </location>
</feature>
<feature type="region of interest" description="Disordered" evidence="13">
    <location>
        <begin position="861"/>
        <end position="918"/>
    </location>
</feature>
<accession>A0AAV2BC06</accession>
<feature type="disulfide bond" evidence="10">
    <location>
        <begin position="1086"/>
        <end position="1101"/>
    </location>
</feature>
<evidence type="ECO:0000256" key="4">
    <source>
        <dbReference type="ARBA" id="ARBA00022801"/>
    </source>
</evidence>
<dbReference type="Gene3D" id="2.40.10.10">
    <property type="entry name" value="Trypsin-like serine proteases"/>
    <property type="match status" value="1"/>
</dbReference>
<dbReference type="InterPro" id="IPR001190">
    <property type="entry name" value="SRCR"/>
</dbReference>
<dbReference type="InterPro" id="IPR036055">
    <property type="entry name" value="LDL_receptor-like_sf"/>
</dbReference>
<dbReference type="GO" id="GO:0016020">
    <property type="term" value="C:membrane"/>
    <property type="evidence" value="ECO:0007669"/>
    <property type="project" value="UniProtKB-SubCell"/>
</dbReference>
<keyword evidence="9 10" id="KW-1015">Disulfide bond</keyword>
<dbReference type="PROSITE" id="PS50240">
    <property type="entry name" value="TRYPSIN_DOM"/>
    <property type="match status" value="1"/>
</dbReference>
<dbReference type="InterPro" id="IPR002172">
    <property type="entry name" value="LDrepeatLR_classA_rpt"/>
</dbReference>
<dbReference type="CDD" id="cd00190">
    <property type="entry name" value="Tryp_SPc"/>
    <property type="match status" value="1"/>
</dbReference>
<feature type="compositionally biased region" description="Polar residues" evidence="13">
    <location>
        <begin position="898"/>
        <end position="918"/>
    </location>
</feature>
<evidence type="ECO:0000256" key="8">
    <source>
        <dbReference type="ARBA" id="ARBA00023136"/>
    </source>
</evidence>
<dbReference type="Pfam" id="PF00089">
    <property type="entry name" value="Trypsin"/>
    <property type="match status" value="1"/>
</dbReference>
<dbReference type="InterPro" id="IPR043504">
    <property type="entry name" value="Peptidase_S1_PA_chymotrypsin"/>
</dbReference>
<feature type="compositionally biased region" description="Polar residues" evidence="13">
    <location>
        <begin position="861"/>
        <end position="889"/>
    </location>
</feature>
<sequence>MSHDGSSCKSYIKHPTEKERLDHLAFTSFPEDYLPYASNYHQRAGGKAPPYLVWDERRPRRGRSCCSTTALVSAIALIVAAILAVVAVSVYLGVVTNLFRSPVLSLSGKFRVSQGDDFADELLNTTSLQFLTKAESYQAMVENAFLSSSLEPAFIAARIYAFRPGLLVFFRVYLDRRKLQADDSDTLKLVKNLLASETPAFGALRIDRESVDVDENEEWISVPGIEQRVGKSSSETNGPLPPPRLATAPPNRRPSQPKDEGPKMQGGGTGEVVPVGDISPEEDKLHKFSYGQWKPVPIEDSVSPSFGDQRTPPARGNIRLSEAVPVAPPSPGRGNIRLAETPPAPPSPPGRGSVRLAESPPPAPPPPKKPPPPPSGSSNPLHVGVGSVSVLEDPLSHVDPAPLPPRSGRPLLLQDPSSQRGEVASSIMSSVSLVVRPPSNTTKNRTSGSGRLDRDEHPYRHTLPVRKEQASYRFLDEDMVGEGSVHLEPDSVEEEHSSGSVSGSFSSESQVVEAGIHLKESSVKYLSETRPPDSVKSNSAPENLKLKESSVEYVETKPKLEFSEDKSRETTTKTTLLTESSVEYVETKPTSGFSEDNSRETTVLETTSKTTLLTESSVEHLSSEINEVRTPPDVYTFHTENNKNSPESKGLTNPGSDVTESVLVLNRSEDYSWTSYLTTEFFSNFNESINNISSPDSEKIFNKSSDSNNEMGHRSENLLNIYSAKSDIGFNYQNRPNAETNTSFDEYDLSSVNDELDLEEITSKEEETTSSIFYTKYMSTENIATGNQTGGVSERKNASVASSTIIPSLFRNEESLDETAKYFGTSNPTTESELPTDMSNFSGDKSSVTAEFDVESETFANISDSQTHSVNLHSKGSNPNHITMHTQQGHGFHRPLQKPSSAKNSSTTESPPSTLQIDTKTEAAFASDKTTEPPITSLNIDESQTATHSVTFLDEEEFQTIETSSVQAPSSFQTTGVPRTTAEELSTLASHLSEAATNDSFVPKIVPQQSDLSFDDNAIESGDDLSDWTDDDLLDQDRRTEIIRHITTLPPTPVSLGKHPVFISQRCPEDEFQCESGECVDFSGRCNMRRDCRDNSDEKNCACSELLKVMGQSQKICDGVEDCEDHSDEQNCPWCSEGQVVCPQNKFCINQSQVCDGHNDCPSGMDERYCVKLAENAEDARGLHYREQGFLMVRKEGAWGKLCLDNLHDSRALRMKLDELGEAVCSALTFRSVSDSKRMQDNKNSNDTYYAISNEVPSHNKRSSAIFHPSVCESREVMRVECGSLECGLRPMATSHRRRIVGGQSASSGSWPWQVALYKEGDFQCGAVLISNTWLISAGHCFYSTLNAHWVARLGLLRRGSELSPPSEQVRRVAQIFLHPNYEDKGFINDIALLRLDRPVLFSDYLRPVCLPTAEEDAGLWHGRQCSVVGWGKLYEIGHTFPDSLQEVRLPVISTEECRKRILFLTMYHITDNMFCAGFERGGRDACLGDSGGPLMCQREDGRWILLGVTSNGDGCGRPGRPGVYTKVANYLEWIRKVTEAKHPVQIPPDPCEGVRCRLGRCIAPYKMCDGRWDCSEGKDEDHCLE</sequence>
<dbReference type="InterPro" id="IPR001254">
    <property type="entry name" value="Trypsin_dom"/>
</dbReference>
<dbReference type="InterPro" id="IPR023415">
    <property type="entry name" value="LDLR_class-A_CS"/>
</dbReference>
<dbReference type="GO" id="GO:0006508">
    <property type="term" value="P:proteolysis"/>
    <property type="evidence" value="ECO:0007669"/>
    <property type="project" value="UniProtKB-KW"/>
</dbReference>
<evidence type="ECO:0008006" key="20">
    <source>
        <dbReference type="Google" id="ProtNLM"/>
    </source>
</evidence>
<comment type="subcellular location">
    <subcellularLocation>
        <location evidence="1">Membrane</location>
        <topology evidence="1">Single-pass type II membrane protein</topology>
    </subcellularLocation>
</comment>
<reference evidence="18 19" key="1">
    <citation type="submission" date="2024-04" db="EMBL/GenBank/DDBJ databases">
        <authorList>
            <person name="Rising A."/>
            <person name="Reimegard J."/>
            <person name="Sonavane S."/>
            <person name="Akerstrom W."/>
            <person name="Nylinder S."/>
            <person name="Hedman E."/>
            <person name="Kallberg Y."/>
        </authorList>
    </citation>
    <scope>NUCLEOTIDE SEQUENCE [LARGE SCALE GENOMIC DNA]</scope>
</reference>
<name>A0AAV2BC06_9ARAC</name>
<evidence type="ECO:0000259" key="15">
    <source>
        <dbReference type="PROSITE" id="PS50024"/>
    </source>
</evidence>
<feature type="disulfide bond" evidence="10">
    <location>
        <begin position="1557"/>
        <end position="1575"/>
    </location>
</feature>
<protein>
    <recommendedName>
        <fullName evidence="20">Serine protease</fullName>
    </recommendedName>
</protein>
<dbReference type="InterPro" id="IPR033116">
    <property type="entry name" value="TRYPSIN_SER"/>
</dbReference>
<feature type="compositionally biased region" description="Pro residues" evidence="13">
    <location>
        <begin position="359"/>
        <end position="375"/>
    </location>
</feature>
<comment type="caution">
    <text evidence="11">Lacks conserved residue(s) required for the propagation of feature annotation.</text>
</comment>
<feature type="region of interest" description="Disordered" evidence="13">
    <location>
        <begin position="526"/>
        <end position="549"/>
    </location>
</feature>
<comment type="caution">
    <text evidence="18">The sequence shown here is derived from an EMBL/GenBank/DDBJ whole genome shotgun (WGS) entry which is preliminary data.</text>
</comment>
<keyword evidence="8 14" id="KW-0472">Membrane</keyword>
<feature type="disulfide bond" evidence="10">
    <location>
        <begin position="1569"/>
        <end position="1584"/>
    </location>
</feature>
<dbReference type="PROSITE" id="PS01209">
    <property type="entry name" value="LDLRA_1"/>
    <property type="match status" value="1"/>
</dbReference>
<keyword evidence="6" id="KW-0735">Signal-anchor</keyword>
<feature type="region of interest" description="Disordered" evidence="13">
    <location>
        <begin position="295"/>
        <end position="508"/>
    </location>
</feature>
<dbReference type="SUPFAM" id="SSF82671">
    <property type="entry name" value="SEA domain"/>
    <property type="match status" value="1"/>
</dbReference>
<evidence type="ECO:0000256" key="7">
    <source>
        <dbReference type="ARBA" id="ARBA00022989"/>
    </source>
</evidence>
<dbReference type="SUPFAM" id="SSF57424">
    <property type="entry name" value="LDL receptor-like module"/>
    <property type="match status" value="3"/>
</dbReference>
<dbReference type="GO" id="GO:0004252">
    <property type="term" value="F:serine-type endopeptidase activity"/>
    <property type="evidence" value="ECO:0007669"/>
    <property type="project" value="InterPro"/>
</dbReference>
<dbReference type="CDD" id="cd00112">
    <property type="entry name" value="LDLa"/>
    <property type="match status" value="3"/>
</dbReference>
<dbReference type="PROSITE" id="PS50287">
    <property type="entry name" value="SRCR_2"/>
    <property type="match status" value="1"/>
</dbReference>
<evidence type="ECO:0000256" key="11">
    <source>
        <dbReference type="PROSITE-ProRule" id="PRU00196"/>
    </source>
</evidence>
<dbReference type="InterPro" id="IPR009003">
    <property type="entry name" value="Peptidase_S1_PA"/>
</dbReference>
<dbReference type="Pfam" id="PF00057">
    <property type="entry name" value="Ldl_recept_a"/>
    <property type="match status" value="2"/>
</dbReference>
<feature type="compositionally biased region" description="Basic and acidic residues" evidence="13">
    <location>
        <begin position="485"/>
        <end position="497"/>
    </location>
</feature>
<evidence type="ECO:0000256" key="10">
    <source>
        <dbReference type="PROSITE-ProRule" id="PRU00124"/>
    </source>
</evidence>
<dbReference type="PROSITE" id="PS00134">
    <property type="entry name" value="TRYPSIN_HIS"/>
    <property type="match status" value="1"/>
</dbReference>
<feature type="domain" description="SRCR" evidence="17">
    <location>
        <begin position="1171"/>
        <end position="1228"/>
    </location>
</feature>
<evidence type="ECO:0000256" key="6">
    <source>
        <dbReference type="ARBA" id="ARBA00022968"/>
    </source>
</evidence>
<dbReference type="Pfam" id="PF01390">
    <property type="entry name" value="SEA"/>
    <property type="match status" value="1"/>
</dbReference>
<dbReference type="PANTHER" id="PTHR24252:SF7">
    <property type="entry name" value="HYALIN"/>
    <property type="match status" value="1"/>
</dbReference>
<dbReference type="Gene3D" id="4.10.400.10">
    <property type="entry name" value="Low-density Lipoprotein Receptor"/>
    <property type="match status" value="3"/>
</dbReference>
<feature type="compositionally biased region" description="Low complexity" evidence="13">
    <location>
        <begin position="498"/>
        <end position="508"/>
    </location>
</feature>
<proteinExistence type="predicted"/>
<keyword evidence="4 12" id="KW-0378">Hydrolase</keyword>
<dbReference type="SUPFAM" id="SSF50494">
    <property type="entry name" value="Trypsin-like serine proteases"/>
    <property type="match status" value="1"/>
</dbReference>
<evidence type="ECO:0000256" key="3">
    <source>
        <dbReference type="ARBA" id="ARBA00022692"/>
    </source>
</evidence>
<evidence type="ECO:0000256" key="1">
    <source>
        <dbReference type="ARBA" id="ARBA00004606"/>
    </source>
</evidence>
<evidence type="ECO:0000256" key="5">
    <source>
        <dbReference type="ARBA" id="ARBA00022825"/>
    </source>
</evidence>
<keyword evidence="7 14" id="KW-1133">Transmembrane helix</keyword>
<dbReference type="PROSITE" id="PS50024">
    <property type="entry name" value="SEA"/>
    <property type="match status" value="1"/>
</dbReference>
<keyword evidence="2 12" id="KW-0645">Protease</keyword>
<keyword evidence="5 12" id="KW-0720">Serine protease</keyword>
<evidence type="ECO:0000259" key="17">
    <source>
        <dbReference type="PROSITE" id="PS50287"/>
    </source>
</evidence>
<evidence type="ECO:0000313" key="19">
    <source>
        <dbReference type="Proteomes" id="UP001497382"/>
    </source>
</evidence>
<dbReference type="EMBL" id="CAXIEN010000326">
    <property type="protein sequence ID" value="CAL1293420.1"/>
    <property type="molecule type" value="Genomic_DNA"/>
</dbReference>
<dbReference type="PANTHER" id="PTHR24252">
    <property type="entry name" value="ACROSIN-RELATED"/>
    <property type="match status" value="1"/>
</dbReference>
<dbReference type="PROSITE" id="PS00135">
    <property type="entry name" value="TRYPSIN_SER"/>
    <property type="match status" value="1"/>
</dbReference>
<dbReference type="Proteomes" id="UP001497382">
    <property type="component" value="Unassembled WGS sequence"/>
</dbReference>
<evidence type="ECO:0000259" key="16">
    <source>
        <dbReference type="PROSITE" id="PS50240"/>
    </source>
</evidence>
<feature type="compositionally biased region" description="Low complexity" evidence="13">
    <location>
        <begin position="245"/>
        <end position="254"/>
    </location>
</feature>
<dbReference type="InterPro" id="IPR018114">
    <property type="entry name" value="TRYPSIN_HIS"/>
</dbReference>
<dbReference type="SMART" id="SM00192">
    <property type="entry name" value="LDLa"/>
    <property type="match status" value="4"/>
</dbReference>
<evidence type="ECO:0000256" key="12">
    <source>
        <dbReference type="RuleBase" id="RU363034"/>
    </source>
</evidence>
<keyword evidence="3 14" id="KW-0812">Transmembrane</keyword>
<dbReference type="PROSITE" id="PS50068">
    <property type="entry name" value="LDLRA_2"/>
    <property type="match status" value="3"/>
</dbReference>
<gene>
    <name evidence="18" type="ORF">LARSCL_LOCUS18181</name>
</gene>
<evidence type="ECO:0000256" key="9">
    <source>
        <dbReference type="ARBA" id="ARBA00023157"/>
    </source>
</evidence>